<dbReference type="AlphaFoldDB" id="A0A8B8INB4"/>
<dbReference type="PANTHER" id="PTHR11008:SF32">
    <property type="entry name" value="CIRCADIAN CLOCK-CONTROLLED PROTEIN DAYWAKE-RELATED"/>
    <property type="match status" value="1"/>
</dbReference>
<dbReference type="Proteomes" id="UP001652626">
    <property type="component" value="Chromosome 11"/>
</dbReference>
<keyword evidence="2" id="KW-1185">Reference proteome</keyword>
<accession>A0A8B8INB4</accession>
<organism evidence="2 3">
    <name type="scientific">Vanessa tameamea</name>
    <name type="common">Kamehameha butterfly</name>
    <dbReference type="NCBI Taxonomy" id="334116"/>
    <lineage>
        <taxon>Eukaryota</taxon>
        <taxon>Metazoa</taxon>
        <taxon>Ecdysozoa</taxon>
        <taxon>Arthropoda</taxon>
        <taxon>Hexapoda</taxon>
        <taxon>Insecta</taxon>
        <taxon>Pterygota</taxon>
        <taxon>Neoptera</taxon>
        <taxon>Endopterygota</taxon>
        <taxon>Lepidoptera</taxon>
        <taxon>Glossata</taxon>
        <taxon>Ditrysia</taxon>
        <taxon>Papilionoidea</taxon>
        <taxon>Nymphalidae</taxon>
        <taxon>Nymphalinae</taxon>
        <taxon>Vanessa</taxon>
    </lineage>
</organism>
<name>A0A8B8INB4_VANTA</name>
<proteinExistence type="predicted"/>
<dbReference type="RefSeq" id="XP_026498605.2">
    <property type="nucleotide sequence ID" value="XM_026642820.2"/>
</dbReference>
<dbReference type="InterPro" id="IPR010562">
    <property type="entry name" value="Haemolymph_juvenile_hormone-bd"/>
</dbReference>
<dbReference type="Pfam" id="PF06585">
    <property type="entry name" value="JHBP"/>
    <property type="match status" value="1"/>
</dbReference>
<evidence type="ECO:0000313" key="2">
    <source>
        <dbReference type="Proteomes" id="UP001652626"/>
    </source>
</evidence>
<dbReference type="Gene3D" id="3.15.10.30">
    <property type="entry name" value="Haemolymph juvenile hormone binding protein"/>
    <property type="match status" value="1"/>
</dbReference>
<dbReference type="PANTHER" id="PTHR11008">
    <property type="entry name" value="PROTEIN TAKEOUT-LIKE PROTEIN"/>
    <property type="match status" value="1"/>
</dbReference>
<gene>
    <name evidence="3" type="primary">LOC113402538</name>
</gene>
<sequence>MAVMGCLLYFAIVGLQVSSTLASGTVPLTSFLQNQNFFNIFRGDTDFTPYHGAPTKPPQFDALRVDAIDLNKGGWRLNTTNLVYSGLNEAVLDSFGFSFVFDVIHITFHTDMLVTCQYITDGMLFSQPISGEGPCIAHFKNIQFGMAMPFSVIEESGQQYINLTNYRYFYDVRDNADFTLKNLYYGDEELSHQIHYFLNYNWKFITELYSPIFIDAAADYMFEIFRNNMLDMPLKNRVGH</sequence>
<keyword evidence="1" id="KW-0732">Signal</keyword>
<dbReference type="OMA" id="VIHITFH"/>
<dbReference type="SMART" id="SM00700">
    <property type="entry name" value="JHBP"/>
    <property type="match status" value="1"/>
</dbReference>
<dbReference type="OrthoDB" id="6882993at2759"/>
<feature type="chain" id="PRO_5046332531" evidence="1">
    <location>
        <begin position="23"/>
        <end position="240"/>
    </location>
</feature>
<evidence type="ECO:0000256" key="1">
    <source>
        <dbReference type="SAM" id="SignalP"/>
    </source>
</evidence>
<dbReference type="InterPro" id="IPR038606">
    <property type="entry name" value="To_sf"/>
</dbReference>
<feature type="signal peptide" evidence="1">
    <location>
        <begin position="1"/>
        <end position="22"/>
    </location>
</feature>
<evidence type="ECO:0000313" key="3">
    <source>
        <dbReference type="RefSeq" id="XP_026498605.2"/>
    </source>
</evidence>
<dbReference type="GeneID" id="113402538"/>
<reference evidence="3" key="1">
    <citation type="submission" date="2025-08" db="UniProtKB">
        <authorList>
            <consortium name="RefSeq"/>
        </authorList>
    </citation>
    <scope>IDENTIFICATION</scope>
    <source>
        <tissue evidence="3">Whole body</tissue>
    </source>
</reference>
<dbReference type="GO" id="GO:0005615">
    <property type="term" value="C:extracellular space"/>
    <property type="evidence" value="ECO:0007669"/>
    <property type="project" value="TreeGrafter"/>
</dbReference>
<protein>
    <submittedName>
        <fullName evidence="3">Uncharacterized protein LOC113402538</fullName>
    </submittedName>
</protein>